<gene>
    <name evidence="2" type="ORF">PAPYR_6740</name>
</gene>
<reference evidence="2" key="1">
    <citation type="journal article" date="2022" name="bioRxiv">
        <title>Genomics of Preaxostyla Flagellates Illuminates Evolutionary Transitions and the Path Towards Mitochondrial Loss.</title>
        <authorList>
            <person name="Novak L.V.F."/>
            <person name="Treitli S.C."/>
            <person name="Pyrih J."/>
            <person name="Halakuc P."/>
            <person name="Pipaliya S.V."/>
            <person name="Vacek V."/>
            <person name="Brzon O."/>
            <person name="Soukal P."/>
            <person name="Eme L."/>
            <person name="Dacks J.B."/>
            <person name="Karnkowska A."/>
            <person name="Elias M."/>
            <person name="Hampl V."/>
        </authorList>
    </citation>
    <scope>NUCLEOTIDE SEQUENCE</scope>
    <source>
        <strain evidence="2">RCP-MX</strain>
    </source>
</reference>
<accession>A0ABQ8UEN0</accession>
<dbReference type="Proteomes" id="UP001141327">
    <property type="component" value="Unassembled WGS sequence"/>
</dbReference>
<comment type="caution">
    <text evidence="2">The sequence shown here is derived from an EMBL/GenBank/DDBJ whole genome shotgun (WGS) entry which is preliminary data.</text>
</comment>
<dbReference type="EMBL" id="JAPMOS010000041">
    <property type="protein sequence ID" value="KAJ4457708.1"/>
    <property type="molecule type" value="Genomic_DNA"/>
</dbReference>
<feature type="region of interest" description="Disordered" evidence="1">
    <location>
        <begin position="26"/>
        <end position="46"/>
    </location>
</feature>
<organism evidence="2 3">
    <name type="scientific">Paratrimastix pyriformis</name>
    <dbReference type="NCBI Taxonomy" id="342808"/>
    <lineage>
        <taxon>Eukaryota</taxon>
        <taxon>Metamonada</taxon>
        <taxon>Preaxostyla</taxon>
        <taxon>Paratrimastigidae</taxon>
        <taxon>Paratrimastix</taxon>
    </lineage>
</organism>
<protein>
    <submittedName>
        <fullName evidence="2">Uncharacterized protein</fullName>
    </submittedName>
</protein>
<name>A0ABQ8UEN0_9EUKA</name>
<proteinExistence type="predicted"/>
<evidence type="ECO:0000256" key="1">
    <source>
        <dbReference type="SAM" id="MobiDB-lite"/>
    </source>
</evidence>
<evidence type="ECO:0000313" key="3">
    <source>
        <dbReference type="Proteomes" id="UP001141327"/>
    </source>
</evidence>
<feature type="compositionally biased region" description="Low complexity" evidence="1">
    <location>
        <begin position="95"/>
        <end position="104"/>
    </location>
</feature>
<feature type="region of interest" description="Disordered" evidence="1">
    <location>
        <begin position="94"/>
        <end position="113"/>
    </location>
</feature>
<sequence>MGCCFGKEEEIITLPKPPTVTVDSVAAIRSTPGPGPSSQEERAPLLQLTKPPEAAPISIDSRAAEVETEGLYRDLLSRTAQDFISVSVLRESGLDQSRTSQTKTSSKKKPDSPLKTVQVREIPWFAPPSSSLYFPGMRGQSPAPMVISLRSRAMCCAMGCGAQAETAHFRRFIIEAVFRTYRQAPLGLLVGAHFCGFPEEPAPATRKLFEKVIPPSPSHFWEPPHSSPPAAPDR</sequence>
<evidence type="ECO:0000313" key="2">
    <source>
        <dbReference type="EMBL" id="KAJ4457708.1"/>
    </source>
</evidence>
<keyword evidence="3" id="KW-1185">Reference proteome</keyword>